<geneLocation type="plasmid" evidence="12 13">
    <name>pNATPE01</name>
</geneLocation>
<dbReference type="EC" id="3.6.4.12" evidence="2"/>
<dbReference type="Pfam" id="PF17207">
    <property type="entry name" value="MCM_OB"/>
    <property type="match status" value="1"/>
</dbReference>
<gene>
    <name evidence="12" type="ordered locus">Natpe_3941</name>
</gene>
<dbReference type="PANTHER" id="PTHR11630">
    <property type="entry name" value="DNA REPLICATION LICENSING FACTOR MCM FAMILY MEMBER"/>
    <property type="match status" value="1"/>
</dbReference>
<dbReference type="GO" id="GO:0006270">
    <property type="term" value="P:DNA replication initiation"/>
    <property type="evidence" value="ECO:0007669"/>
    <property type="project" value="InterPro"/>
</dbReference>
<dbReference type="GO" id="GO:0003697">
    <property type="term" value="F:single-stranded DNA binding"/>
    <property type="evidence" value="ECO:0007669"/>
    <property type="project" value="TreeGrafter"/>
</dbReference>
<evidence type="ECO:0000313" key="12">
    <source>
        <dbReference type="EMBL" id="AGB33691.1"/>
    </source>
</evidence>
<evidence type="ECO:0000256" key="10">
    <source>
        <dbReference type="SAM" id="MobiDB-lite"/>
    </source>
</evidence>
<dbReference type="HOGENOM" id="CLU_000995_6_0_2"/>
<protein>
    <recommendedName>
        <fullName evidence="2">DNA helicase</fullName>
        <ecNumber evidence="2">3.6.4.12</ecNumber>
    </recommendedName>
</protein>
<keyword evidence="7 9" id="KW-0067">ATP-binding</keyword>
<keyword evidence="12" id="KW-0614">Plasmid</keyword>
<dbReference type="OrthoDB" id="6747at2157"/>
<evidence type="ECO:0000256" key="1">
    <source>
        <dbReference type="ARBA" id="ARBA00008010"/>
    </source>
</evidence>
<dbReference type="SUPFAM" id="SSF52540">
    <property type="entry name" value="P-loop containing nucleoside triphosphate hydrolases"/>
    <property type="match status" value="1"/>
</dbReference>
<dbReference type="EMBL" id="CP003373">
    <property type="protein sequence ID" value="AGB33691.1"/>
    <property type="molecule type" value="Genomic_DNA"/>
</dbReference>
<dbReference type="Gene3D" id="2.40.50.140">
    <property type="entry name" value="Nucleic acid-binding proteins"/>
    <property type="match status" value="1"/>
</dbReference>
<evidence type="ECO:0000256" key="6">
    <source>
        <dbReference type="ARBA" id="ARBA00022806"/>
    </source>
</evidence>
<evidence type="ECO:0000259" key="11">
    <source>
        <dbReference type="PROSITE" id="PS50051"/>
    </source>
</evidence>
<keyword evidence="6" id="KW-0347">Helicase</keyword>
<dbReference type="InterPro" id="IPR027417">
    <property type="entry name" value="P-loop_NTPase"/>
</dbReference>
<dbReference type="eggNOG" id="arCOG00439">
    <property type="taxonomic scope" value="Archaea"/>
</dbReference>
<keyword evidence="3" id="KW-0235">DNA replication</keyword>
<evidence type="ECO:0000256" key="4">
    <source>
        <dbReference type="ARBA" id="ARBA00022741"/>
    </source>
</evidence>
<evidence type="ECO:0000256" key="8">
    <source>
        <dbReference type="ARBA" id="ARBA00023125"/>
    </source>
</evidence>
<evidence type="ECO:0000256" key="9">
    <source>
        <dbReference type="RuleBase" id="RU004070"/>
    </source>
</evidence>
<dbReference type="Proteomes" id="UP000010843">
    <property type="component" value="Plasmid pNATPE01"/>
</dbReference>
<dbReference type="Pfam" id="PF00493">
    <property type="entry name" value="MCM"/>
    <property type="match status" value="1"/>
</dbReference>
<evidence type="ECO:0000256" key="7">
    <source>
        <dbReference type="ARBA" id="ARBA00022840"/>
    </source>
</evidence>
<dbReference type="PRINTS" id="PR01660">
    <property type="entry name" value="MCMPROTEIN4"/>
</dbReference>
<dbReference type="InterPro" id="IPR001208">
    <property type="entry name" value="MCM_dom"/>
</dbReference>
<dbReference type="FunFam" id="2.20.28.10:FF:000003">
    <property type="entry name" value="DNA helicase"/>
    <property type="match status" value="1"/>
</dbReference>
<dbReference type="InterPro" id="IPR027925">
    <property type="entry name" value="MCM_N"/>
</dbReference>
<dbReference type="KEGG" id="npe:Natpe_3941"/>
<dbReference type="GO" id="GO:0042555">
    <property type="term" value="C:MCM complex"/>
    <property type="evidence" value="ECO:0007669"/>
    <property type="project" value="InterPro"/>
</dbReference>
<name>L0JTG7_NATP1</name>
<dbReference type="GO" id="GO:0017116">
    <property type="term" value="F:single-stranded DNA helicase activity"/>
    <property type="evidence" value="ECO:0007669"/>
    <property type="project" value="TreeGrafter"/>
</dbReference>
<dbReference type="AlphaFoldDB" id="L0JTG7"/>
<dbReference type="Pfam" id="PF17855">
    <property type="entry name" value="MCM_lid"/>
    <property type="match status" value="1"/>
</dbReference>
<feature type="domain" description="MCM C-terminal AAA(+) ATPase" evidence="11">
    <location>
        <begin position="275"/>
        <end position="478"/>
    </location>
</feature>
<dbReference type="SUPFAM" id="SSF50249">
    <property type="entry name" value="Nucleic acid-binding proteins"/>
    <property type="match status" value="1"/>
</dbReference>
<dbReference type="InterPro" id="IPR008047">
    <property type="entry name" value="MCM_4"/>
</dbReference>
<dbReference type="GO" id="GO:0005524">
    <property type="term" value="F:ATP binding"/>
    <property type="evidence" value="ECO:0007669"/>
    <property type="project" value="UniProtKB-KW"/>
</dbReference>
<dbReference type="FunFam" id="3.40.50.300:FF:002469">
    <property type="entry name" value="Cell division control protein 21"/>
    <property type="match status" value="1"/>
</dbReference>
<evidence type="ECO:0000256" key="2">
    <source>
        <dbReference type="ARBA" id="ARBA00012551"/>
    </source>
</evidence>
<dbReference type="PROSITE" id="PS50051">
    <property type="entry name" value="MCM_2"/>
    <property type="match status" value="1"/>
</dbReference>
<dbReference type="InterPro" id="IPR012340">
    <property type="entry name" value="NA-bd_OB-fold"/>
</dbReference>
<evidence type="ECO:0000256" key="5">
    <source>
        <dbReference type="ARBA" id="ARBA00022801"/>
    </source>
</evidence>
<dbReference type="InterPro" id="IPR031327">
    <property type="entry name" value="MCM"/>
</dbReference>
<reference evidence="13" key="1">
    <citation type="submission" date="2012-02" db="EMBL/GenBank/DDBJ databases">
        <title>Complete sequence of plasmid 1 of Natrinema pellirubrum DSM 15624.</title>
        <authorList>
            <person name="Lucas S."/>
            <person name="Han J."/>
            <person name="Lapidus A."/>
            <person name="Cheng J.-F."/>
            <person name="Goodwin L."/>
            <person name="Pitluck S."/>
            <person name="Peters L."/>
            <person name="Teshima H."/>
            <person name="Detter J.C."/>
            <person name="Han C."/>
            <person name="Tapia R."/>
            <person name="Land M."/>
            <person name="Hauser L."/>
            <person name="Kyrpides N."/>
            <person name="Ivanova N."/>
            <person name="Pagani I."/>
            <person name="Sproer C."/>
            <person name="Anderson I."/>
            <person name="Woyke T."/>
        </authorList>
    </citation>
    <scope>NUCLEOTIDE SEQUENCE [LARGE SCALE GENOMIC DNA]</scope>
    <source>
        <strain evidence="13">DSM 15624 / JCM 10476 / NCIMB 786</strain>
        <plasmid evidence="13">pNATPE01</plasmid>
    </source>
</reference>
<dbReference type="InterPro" id="IPR033762">
    <property type="entry name" value="MCM_OB"/>
</dbReference>
<dbReference type="Pfam" id="PF14551">
    <property type="entry name" value="MCM_N"/>
    <property type="match status" value="1"/>
</dbReference>
<keyword evidence="4 9" id="KW-0547">Nucleotide-binding</keyword>
<dbReference type="PANTHER" id="PTHR11630:SF66">
    <property type="entry name" value="DNA REPLICATION LICENSING FACTOR MCM4"/>
    <property type="match status" value="1"/>
</dbReference>
<keyword evidence="5" id="KW-0378">Hydrolase</keyword>
<comment type="similarity">
    <text evidence="1 9">Belongs to the MCM family.</text>
</comment>
<proteinExistence type="inferred from homology"/>
<dbReference type="RefSeq" id="WP_015310248.1">
    <property type="nucleotide sequence ID" value="NC_019967.1"/>
</dbReference>
<dbReference type="InterPro" id="IPR036388">
    <property type="entry name" value="WH-like_DNA-bd_sf"/>
</dbReference>
<dbReference type="InterPro" id="IPR041562">
    <property type="entry name" value="MCM_lid"/>
</dbReference>
<evidence type="ECO:0000256" key="3">
    <source>
        <dbReference type="ARBA" id="ARBA00022705"/>
    </source>
</evidence>
<dbReference type="GO" id="GO:0016787">
    <property type="term" value="F:hydrolase activity"/>
    <property type="evidence" value="ECO:0007669"/>
    <property type="project" value="UniProtKB-KW"/>
</dbReference>
<dbReference type="PRINTS" id="PR01657">
    <property type="entry name" value="MCMFAMILY"/>
</dbReference>
<feature type="region of interest" description="Disordered" evidence="10">
    <location>
        <begin position="605"/>
        <end position="627"/>
    </location>
</feature>
<evidence type="ECO:0000313" key="13">
    <source>
        <dbReference type="Proteomes" id="UP000010843"/>
    </source>
</evidence>
<dbReference type="Gene3D" id="3.40.50.300">
    <property type="entry name" value="P-loop containing nucleotide triphosphate hydrolases"/>
    <property type="match status" value="1"/>
</dbReference>
<dbReference type="Gene3D" id="2.20.28.10">
    <property type="match status" value="1"/>
</dbReference>
<keyword evidence="8 9" id="KW-0238">DNA-binding</keyword>
<dbReference type="Gene3D" id="1.10.10.10">
    <property type="entry name" value="Winged helix-like DNA-binding domain superfamily/Winged helix DNA-binding domain"/>
    <property type="match status" value="1"/>
</dbReference>
<dbReference type="GeneID" id="14336407"/>
<sequence>MRAEHQEITERLIGFLRDYYREEVAQLAQHYPREQRSLHVSYDDVFRFDPDLADDIHEHPREMLEYFEEALRLYDLPVDVSLSDAHVRIHDLPDNDVLDVAEVPRHENIGRLLGIRGQVQKVSAVKPRIVEATFECQRCGTQTSIPQAGDQLQEPHECQGCERQGPFRLNSSASTWTDHQFARVQQPPERTKGGEGETIDVHLEDDIIQEFDAGDRVTLTGVLDIEEPKGDQTRDFDTTVDGQAVVREESSYEDIDVSEHLDEIEAIAAGEHGDPYNLLVQSINPEHEGDEDVKLAIALQMFGGWSRGGQKRGDSHILLMGDPGCGKSTFLQAVDELAPRSTYASGKGATAAGLTAAAVADDFGDAEWGLEAGALVLADGGVACIDEIDKVNDSVVSSLHDALESQLVRINKAGINATLNARTALLAGGNPEHGRFNPYQPIAQQLDLGPTLMSRFDLMFMVSDSPDEEADREVIDHMMRSRRAAAKKELGENLTEEEQKSIEPEISRETLRAYIAYAKEEVTPYLRETETEAREYLREEFLKLRLANADEEDNPVPVTYRQEEAIERLAEASARVRLSDEVRREDVDRALSLVRKSMEQVGIDPESGQFDADVVETGQSKSQRDRRKQVLAVIEDQNGATVEAVTDIIDMDETKVERDIDSLKQRGQVYEIDGELRKS</sequence>
<dbReference type="Gene3D" id="3.30.1640.10">
    <property type="entry name" value="mini-chromosome maintenance (MCM) complex, chain A, domain 1"/>
    <property type="match status" value="1"/>
</dbReference>
<accession>L0JTG7</accession>
<organism evidence="12 13">
    <name type="scientific">Natrinema pellirubrum (strain DSM 15624 / CIP 106293 / JCM 10476 / NCIMB 786 / 157)</name>
    <dbReference type="NCBI Taxonomy" id="797303"/>
    <lineage>
        <taxon>Archaea</taxon>
        <taxon>Methanobacteriati</taxon>
        <taxon>Methanobacteriota</taxon>
        <taxon>Stenosarchaea group</taxon>
        <taxon>Halobacteria</taxon>
        <taxon>Halobacteriales</taxon>
        <taxon>Natrialbaceae</taxon>
        <taxon>Natrinema</taxon>
    </lineage>
</organism>
<dbReference type="SMART" id="SM00350">
    <property type="entry name" value="MCM"/>
    <property type="match status" value="1"/>
</dbReference>